<proteinExistence type="predicted"/>
<organism evidence="2 3">
    <name type="scientific">Clostridium mobile</name>
    <dbReference type="NCBI Taxonomy" id="2841512"/>
    <lineage>
        <taxon>Bacteria</taxon>
        <taxon>Bacillati</taxon>
        <taxon>Bacillota</taxon>
        <taxon>Clostridia</taxon>
        <taxon>Eubacteriales</taxon>
        <taxon>Clostridiaceae</taxon>
        <taxon>Clostridium</taxon>
    </lineage>
</organism>
<evidence type="ECO:0000313" key="3">
    <source>
        <dbReference type="Proteomes" id="UP000726170"/>
    </source>
</evidence>
<evidence type="ECO:0000256" key="1">
    <source>
        <dbReference type="SAM" id="Phobius"/>
    </source>
</evidence>
<evidence type="ECO:0000313" key="2">
    <source>
        <dbReference type="EMBL" id="MBU5485226.1"/>
    </source>
</evidence>
<dbReference type="Proteomes" id="UP000726170">
    <property type="component" value="Unassembled WGS sequence"/>
</dbReference>
<keyword evidence="1" id="KW-0812">Transmembrane</keyword>
<reference evidence="2 3" key="1">
    <citation type="submission" date="2021-06" db="EMBL/GenBank/DDBJ databases">
        <authorList>
            <person name="Sun Q."/>
            <person name="Li D."/>
        </authorList>
    </citation>
    <scope>NUCLEOTIDE SEQUENCE [LARGE SCALE GENOMIC DNA]</scope>
    <source>
        <strain evidence="2 3">MSJ-11</strain>
    </source>
</reference>
<keyword evidence="3" id="KW-1185">Reference proteome</keyword>
<sequence>MGKKTIKKLAEEARREGLFSEAFEISKRKKVYRVKSLKDGMLIVLYFILALIFVALIRNI</sequence>
<dbReference type="EMBL" id="JAHLQF010000003">
    <property type="protein sequence ID" value="MBU5485226.1"/>
    <property type="molecule type" value="Genomic_DNA"/>
</dbReference>
<keyword evidence="1" id="KW-0472">Membrane</keyword>
<protein>
    <submittedName>
        <fullName evidence="2">Uncharacterized protein</fullName>
    </submittedName>
</protein>
<dbReference type="RefSeq" id="WP_216439787.1">
    <property type="nucleotide sequence ID" value="NZ_JAHLQF010000003.1"/>
</dbReference>
<gene>
    <name evidence="2" type="ORF">KQI86_12850</name>
</gene>
<comment type="caution">
    <text evidence="2">The sequence shown here is derived from an EMBL/GenBank/DDBJ whole genome shotgun (WGS) entry which is preliminary data.</text>
</comment>
<keyword evidence="1" id="KW-1133">Transmembrane helix</keyword>
<accession>A0ABS6EJ47</accession>
<feature type="transmembrane region" description="Helical" evidence="1">
    <location>
        <begin position="37"/>
        <end position="57"/>
    </location>
</feature>
<name>A0ABS6EJ47_9CLOT</name>